<dbReference type="AlphaFoldDB" id="A0A6P3XUM3"/>
<keyword evidence="3" id="KW-0342">GTP-binding</keyword>
<keyword evidence="4" id="KW-1185">Reference proteome</keyword>
<dbReference type="GO" id="GO:0045335">
    <property type="term" value="C:phagocytic vesicle"/>
    <property type="evidence" value="ECO:0007669"/>
    <property type="project" value="TreeGrafter"/>
</dbReference>
<dbReference type="GO" id="GO:0003924">
    <property type="term" value="F:GTPase activity"/>
    <property type="evidence" value="ECO:0007669"/>
    <property type="project" value="InterPro"/>
</dbReference>
<dbReference type="Gene3D" id="3.40.50.300">
    <property type="entry name" value="P-loop containing nucleotide triphosphate hydrolases"/>
    <property type="match status" value="1"/>
</dbReference>
<dbReference type="KEGG" id="dqu:106748047"/>
<dbReference type="SMART" id="SM00175">
    <property type="entry name" value="RAB"/>
    <property type="match status" value="1"/>
</dbReference>
<evidence type="ECO:0000256" key="1">
    <source>
        <dbReference type="ARBA" id="ARBA00006270"/>
    </source>
</evidence>
<accession>A0A6P3XUM3</accession>
<dbReference type="GO" id="GO:0090385">
    <property type="term" value="P:phagosome-lysosome fusion"/>
    <property type="evidence" value="ECO:0007669"/>
    <property type="project" value="TreeGrafter"/>
</dbReference>
<dbReference type="Proteomes" id="UP000515204">
    <property type="component" value="Unplaced"/>
</dbReference>
<comment type="similarity">
    <text evidence="1">Belongs to the small GTPase superfamily. Rab family.</text>
</comment>
<reference evidence="5" key="1">
    <citation type="submission" date="2025-08" db="UniProtKB">
        <authorList>
            <consortium name="RefSeq"/>
        </authorList>
    </citation>
    <scope>IDENTIFICATION</scope>
</reference>
<organism evidence="4 5">
    <name type="scientific">Dinoponera quadriceps</name>
    <name type="common">South American ant</name>
    <dbReference type="NCBI Taxonomy" id="609295"/>
    <lineage>
        <taxon>Eukaryota</taxon>
        <taxon>Metazoa</taxon>
        <taxon>Ecdysozoa</taxon>
        <taxon>Arthropoda</taxon>
        <taxon>Hexapoda</taxon>
        <taxon>Insecta</taxon>
        <taxon>Pterygota</taxon>
        <taxon>Neoptera</taxon>
        <taxon>Endopterygota</taxon>
        <taxon>Hymenoptera</taxon>
        <taxon>Apocrita</taxon>
        <taxon>Aculeata</taxon>
        <taxon>Formicoidea</taxon>
        <taxon>Formicidae</taxon>
        <taxon>Ponerinae</taxon>
        <taxon>Ponerini</taxon>
        <taxon>Dinoponera</taxon>
    </lineage>
</organism>
<evidence type="ECO:0000256" key="2">
    <source>
        <dbReference type="ARBA" id="ARBA00022741"/>
    </source>
</evidence>
<dbReference type="PANTHER" id="PTHR47981:SF20">
    <property type="entry name" value="RAS-RELATED PROTEIN RAB-7A"/>
    <property type="match status" value="1"/>
</dbReference>
<dbReference type="InterPro" id="IPR001806">
    <property type="entry name" value="Small_GTPase"/>
</dbReference>
<evidence type="ECO:0000313" key="4">
    <source>
        <dbReference type="Proteomes" id="UP000515204"/>
    </source>
</evidence>
<name>A0A6P3XUM3_DINQU</name>
<evidence type="ECO:0000313" key="5">
    <source>
        <dbReference type="RefSeq" id="XP_014481719.1"/>
    </source>
</evidence>
<dbReference type="GO" id="GO:0005764">
    <property type="term" value="C:lysosome"/>
    <property type="evidence" value="ECO:0007669"/>
    <property type="project" value="TreeGrafter"/>
</dbReference>
<dbReference type="SUPFAM" id="SSF52540">
    <property type="entry name" value="P-loop containing nucleoside triphosphate hydrolases"/>
    <property type="match status" value="1"/>
</dbReference>
<dbReference type="GO" id="GO:0005770">
    <property type="term" value="C:late endosome"/>
    <property type="evidence" value="ECO:0007669"/>
    <property type="project" value="TreeGrafter"/>
</dbReference>
<proteinExistence type="inferred from homology"/>
<keyword evidence="2" id="KW-0547">Nucleotide-binding</keyword>
<dbReference type="InterPro" id="IPR027417">
    <property type="entry name" value="P-loop_NTPase"/>
</dbReference>
<sequence>MVNVHTQVTLTHQDYPPLVETLEEDKMDVKPRRRATLGSQLSGTDTLSIHINNKLYKLNLFDTVAVEEFVVSPSDFQNLEYWIRKFKKKADITNADTFPFIVVGNKQDISESDRLISRKETDDWCRENNLWHLETSTKENKHRPNICGRDGHVRASTS</sequence>
<protein>
    <submittedName>
        <fullName evidence="5">Ras-related protein RABG3a-like</fullName>
    </submittedName>
</protein>
<dbReference type="RefSeq" id="XP_014481719.1">
    <property type="nucleotide sequence ID" value="XM_014626233.1"/>
</dbReference>
<dbReference type="Pfam" id="PF00071">
    <property type="entry name" value="Ras"/>
    <property type="match status" value="1"/>
</dbReference>
<dbReference type="PANTHER" id="PTHR47981">
    <property type="entry name" value="RAB FAMILY"/>
    <property type="match status" value="1"/>
</dbReference>
<dbReference type="GO" id="GO:0005525">
    <property type="term" value="F:GTP binding"/>
    <property type="evidence" value="ECO:0007669"/>
    <property type="project" value="UniProtKB-KW"/>
</dbReference>
<dbReference type="GeneID" id="106748047"/>
<evidence type="ECO:0000256" key="3">
    <source>
        <dbReference type="ARBA" id="ARBA00023134"/>
    </source>
</evidence>
<gene>
    <name evidence="5" type="primary">LOC106748047</name>
</gene>
<dbReference type="OrthoDB" id="1436450at2759"/>